<dbReference type="InterPro" id="IPR029058">
    <property type="entry name" value="AB_hydrolase_fold"/>
</dbReference>
<organism evidence="2">
    <name type="scientific">uncultured Alphaproteobacteria bacterium</name>
    <dbReference type="NCBI Taxonomy" id="91750"/>
    <lineage>
        <taxon>Bacteria</taxon>
        <taxon>Pseudomonadati</taxon>
        <taxon>Pseudomonadota</taxon>
        <taxon>Alphaproteobacteria</taxon>
        <taxon>environmental samples</taxon>
    </lineage>
</organism>
<dbReference type="InterPro" id="IPR051049">
    <property type="entry name" value="Dienelactone_hydrolase-like"/>
</dbReference>
<dbReference type="Gene3D" id="3.40.50.1820">
    <property type="entry name" value="alpha/beta hydrolase"/>
    <property type="match status" value="1"/>
</dbReference>
<feature type="domain" description="Dienelactone hydrolase" evidence="1">
    <location>
        <begin position="15"/>
        <end position="218"/>
    </location>
</feature>
<proteinExistence type="predicted"/>
<dbReference type="Pfam" id="PF01738">
    <property type="entry name" value="DLH"/>
    <property type="match status" value="1"/>
</dbReference>
<evidence type="ECO:0000259" key="1">
    <source>
        <dbReference type="Pfam" id="PF01738"/>
    </source>
</evidence>
<gene>
    <name evidence="2" type="ORF">KL86APRO_11779</name>
</gene>
<dbReference type="AlphaFoldDB" id="A0A212JX32"/>
<dbReference type="GO" id="GO:0008806">
    <property type="term" value="F:carboxymethylenebutenolidase activity"/>
    <property type="evidence" value="ECO:0007669"/>
    <property type="project" value="UniProtKB-EC"/>
</dbReference>
<dbReference type="EC" id="3.1.1.45" evidence="2"/>
<dbReference type="InterPro" id="IPR002925">
    <property type="entry name" value="Dienelactn_hydro"/>
</dbReference>
<dbReference type="SUPFAM" id="SSF53474">
    <property type="entry name" value="alpha/beta-Hydrolases"/>
    <property type="match status" value="1"/>
</dbReference>
<name>A0A212JX32_9PROT</name>
<accession>A0A212JX32</accession>
<dbReference type="PANTHER" id="PTHR46623:SF6">
    <property type="entry name" value="ALPHA_BETA-HYDROLASES SUPERFAMILY PROTEIN"/>
    <property type="match status" value="1"/>
</dbReference>
<evidence type="ECO:0000313" key="2">
    <source>
        <dbReference type="EMBL" id="SBW03865.1"/>
    </source>
</evidence>
<dbReference type="EMBL" id="FLUO01000001">
    <property type="protein sequence ID" value="SBW03865.1"/>
    <property type="molecule type" value="Genomic_DNA"/>
</dbReference>
<protein>
    <submittedName>
        <fullName evidence="2">Putative carboxymethylenebutenolidase (Dienelactone hydrolase) (DLH)</fullName>
        <ecNumber evidence="2">3.1.1.45</ecNumber>
    </submittedName>
</protein>
<sequence>MGAIVHLTAADGHRFAAYRADPIGTAKGGVVLLHEIYGVNTHIRGLADALADEGYAVRVPALFDRAEKGVELDYSEAGAEHGRSLRDAIGWDAPLKDIAACIQVLRPFGGIAAVGESYGASLGWRAAHALPLAAAVLGSPGHLAAFARETPVCPVLIHFGARDAKTPAELRERIRGVPGVVAFDYDAGHAFTCPHRPGFDLLATRAAERRTYEFLARHLG</sequence>
<keyword evidence="2" id="KW-0378">Hydrolase</keyword>
<reference evidence="2" key="1">
    <citation type="submission" date="2016-04" db="EMBL/GenBank/DDBJ databases">
        <authorList>
            <person name="Evans L.H."/>
            <person name="Alamgir A."/>
            <person name="Owens N."/>
            <person name="Weber N.D."/>
            <person name="Virtaneva K."/>
            <person name="Barbian K."/>
            <person name="Babar A."/>
            <person name="Rosenke K."/>
        </authorList>
    </citation>
    <scope>NUCLEOTIDE SEQUENCE</scope>
    <source>
        <strain evidence="2">86</strain>
    </source>
</reference>
<dbReference type="PANTHER" id="PTHR46623">
    <property type="entry name" value="CARBOXYMETHYLENEBUTENOLIDASE-RELATED"/>
    <property type="match status" value="1"/>
</dbReference>